<dbReference type="InterPro" id="IPR005821">
    <property type="entry name" value="Ion_trans_dom"/>
</dbReference>
<evidence type="ECO:0000256" key="3">
    <source>
        <dbReference type="ARBA" id="ARBA00022989"/>
    </source>
</evidence>
<protein>
    <submittedName>
        <fullName evidence="9">Ion transport protein</fullName>
    </submittedName>
</protein>
<feature type="domain" description="Ion transport" evidence="8">
    <location>
        <begin position="209"/>
        <end position="413"/>
    </location>
</feature>
<feature type="transmembrane region" description="Helical" evidence="7">
    <location>
        <begin position="598"/>
        <end position="616"/>
    </location>
</feature>
<dbReference type="Gene3D" id="1.20.120.350">
    <property type="entry name" value="Voltage-gated potassium channels. Chain C"/>
    <property type="match status" value="2"/>
</dbReference>
<feature type="coiled-coil region" evidence="5">
    <location>
        <begin position="423"/>
        <end position="457"/>
    </location>
</feature>
<reference evidence="9" key="1">
    <citation type="submission" date="2020-06" db="EMBL/GenBank/DDBJ databases">
        <authorList>
            <consortium name="Plant Systems Biology data submission"/>
        </authorList>
    </citation>
    <scope>NUCLEOTIDE SEQUENCE</scope>
    <source>
        <strain evidence="9">D6</strain>
    </source>
</reference>
<accession>A0A9N8E491</accession>
<dbReference type="GO" id="GO:0001518">
    <property type="term" value="C:voltage-gated sodium channel complex"/>
    <property type="evidence" value="ECO:0007669"/>
    <property type="project" value="TreeGrafter"/>
</dbReference>
<dbReference type="EMBL" id="CAICTM010000648">
    <property type="protein sequence ID" value="CAB9514357.1"/>
    <property type="molecule type" value="Genomic_DNA"/>
</dbReference>
<dbReference type="PANTHER" id="PTHR10037:SF62">
    <property type="entry name" value="SODIUM CHANNEL PROTEIN 60E"/>
    <property type="match status" value="1"/>
</dbReference>
<keyword evidence="10" id="KW-1185">Reference proteome</keyword>
<dbReference type="OrthoDB" id="431720at2759"/>
<evidence type="ECO:0000256" key="7">
    <source>
        <dbReference type="SAM" id="Phobius"/>
    </source>
</evidence>
<evidence type="ECO:0000256" key="5">
    <source>
        <dbReference type="SAM" id="Coils"/>
    </source>
</evidence>
<feature type="transmembrane region" description="Helical" evidence="7">
    <location>
        <begin position="389"/>
        <end position="417"/>
    </location>
</feature>
<evidence type="ECO:0000256" key="4">
    <source>
        <dbReference type="ARBA" id="ARBA00023136"/>
    </source>
</evidence>
<organism evidence="9 10">
    <name type="scientific">Seminavis robusta</name>
    <dbReference type="NCBI Taxonomy" id="568900"/>
    <lineage>
        <taxon>Eukaryota</taxon>
        <taxon>Sar</taxon>
        <taxon>Stramenopiles</taxon>
        <taxon>Ochrophyta</taxon>
        <taxon>Bacillariophyta</taxon>
        <taxon>Bacillariophyceae</taxon>
        <taxon>Bacillariophycidae</taxon>
        <taxon>Naviculales</taxon>
        <taxon>Naviculaceae</taxon>
        <taxon>Seminavis</taxon>
    </lineage>
</organism>
<keyword evidence="5" id="KW-0175">Coiled coil</keyword>
<evidence type="ECO:0000313" key="10">
    <source>
        <dbReference type="Proteomes" id="UP001153069"/>
    </source>
</evidence>
<keyword evidence="3 7" id="KW-1133">Transmembrane helix</keyword>
<feature type="compositionally biased region" description="Basic and acidic residues" evidence="6">
    <location>
        <begin position="835"/>
        <end position="851"/>
    </location>
</feature>
<dbReference type="PANTHER" id="PTHR10037">
    <property type="entry name" value="VOLTAGE-GATED CATION CHANNEL CALCIUM AND SODIUM"/>
    <property type="match status" value="1"/>
</dbReference>
<feature type="region of interest" description="Disordered" evidence="6">
    <location>
        <begin position="1"/>
        <end position="59"/>
    </location>
</feature>
<feature type="transmembrane region" description="Helical" evidence="7">
    <location>
        <begin position="636"/>
        <end position="654"/>
    </location>
</feature>
<comment type="subcellular location">
    <subcellularLocation>
        <location evidence="1">Membrane</location>
        <topology evidence="1">Multi-pass membrane protein</topology>
    </subcellularLocation>
</comment>
<feature type="region of interest" description="Disordered" evidence="6">
    <location>
        <begin position="77"/>
        <end position="101"/>
    </location>
</feature>
<feature type="region of interest" description="Disordered" evidence="6">
    <location>
        <begin position="810"/>
        <end position="851"/>
    </location>
</feature>
<evidence type="ECO:0000313" key="9">
    <source>
        <dbReference type="EMBL" id="CAB9514357.1"/>
    </source>
</evidence>
<sequence>MVSHDSGASLDKTAETSACSSEPDYQEVGSATPDGNDEDQEIEKKAEEKAEPSLTFKEKVQRQRRLLSVSFREDVVVPRRRRSRTAVPDEADGGEPSEAVDHARRAMTVSFQEDEVPVFGDGRRRRRRREPSKTRQSYFGSISSSFISGIMDSLREEEVRLDPGEMDDHATRASDESSHVPWLDDTIITYSTRTRAGSMRKKCGKIVNHPCTQHVILFMITANAILMGIMTFDFVDDNPQVHTYLVYTDYVFLGLFAIEVILQLIYHGRSTFGNPWLCFDAVILACSWVPSLRIFRFARVINRLSILKNLTEAIALVMPQMFSIMLFLLIIIYTYAVLFTELFRHVVFEETQYFENLFASMFTCFEMTTMEWAHIAWELKDQNYSWIPITSFVVICGMIFFNLVLAVICNAVAALGIDLSGRNQRELETLAELRKKVRDAEKRVYRVKELMRQLIRNQNHSLHLLEVMLAQKLNSVETWSKLMGEVEDESMSMSQRRTTRTSFMNKISFDYAFQEETMLNKTRILAGQILESDRFDMFIFIVICSDCTMMGVATFEFVSGSDRISGIFEIVSMIFLLIYTLEAGLGFLHNGVKYLSDWWHVFDFFIVVTSWIFDLLNGFKTFREFRAVRIVRAFRLITVLHPLRDLVVAIGTAIPRVSRIMPLLLLLFYIFAVLFVELFRDVQFDDGFKYFDRLDSALFTCLQMMTMEWAELAREATEKSNQQWARGLIVLFVVLSGMLFFDLIKATVCDSVALINGRSRRLAQISMYRKKLGKLGKTIDGISLKMVHTINFQQHINRMLMYDIQTIKSDERKRQSKGKGHSCVLRKRASRKKKDSVETPKSKERQNSIGG</sequence>
<feature type="transmembrane region" description="Helical" evidence="7">
    <location>
        <begin position="724"/>
        <end position="744"/>
    </location>
</feature>
<evidence type="ECO:0000256" key="1">
    <source>
        <dbReference type="ARBA" id="ARBA00004141"/>
    </source>
</evidence>
<name>A0A9N8E491_9STRA</name>
<dbReference type="InterPro" id="IPR043203">
    <property type="entry name" value="VGCC_Ca_Na"/>
</dbReference>
<keyword evidence="4 7" id="KW-0472">Membrane</keyword>
<feature type="domain" description="Ion transport" evidence="8">
    <location>
        <begin position="535"/>
        <end position="757"/>
    </location>
</feature>
<feature type="transmembrane region" description="Helical" evidence="7">
    <location>
        <begin position="272"/>
        <end position="292"/>
    </location>
</feature>
<feature type="compositionally biased region" description="Basic residues" evidence="6">
    <location>
        <begin position="814"/>
        <end position="834"/>
    </location>
</feature>
<feature type="transmembrane region" description="Helical" evidence="7">
    <location>
        <begin position="215"/>
        <end position="235"/>
    </location>
</feature>
<feature type="transmembrane region" description="Helical" evidence="7">
    <location>
        <begin position="660"/>
        <end position="679"/>
    </location>
</feature>
<evidence type="ECO:0000256" key="6">
    <source>
        <dbReference type="SAM" id="MobiDB-lite"/>
    </source>
</evidence>
<feature type="transmembrane region" description="Helical" evidence="7">
    <location>
        <begin position="537"/>
        <end position="558"/>
    </location>
</feature>
<dbReference type="SUPFAM" id="SSF81324">
    <property type="entry name" value="Voltage-gated potassium channels"/>
    <property type="match status" value="2"/>
</dbReference>
<dbReference type="Gene3D" id="1.10.287.70">
    <property type="match status" value="2"/>
</dbReference>
<dbReference type="InterPro" id="IPR027359">
    <property type="entry name" value="Volt_channel_dom_sf"/>
</dbReference>
<proteinExistence type="predicted"/>
<dbReference type="Pfam" id="PF00520">
    <property type="entry name" value="Ion_trans"/>
    <property type="match status" value="2"/>
</dbReference>
<evidence type="ECO:0000259" key="8">
    <source>
        <dbReference type="Pfam" id="PF00520"/>
    </source>
</evidence>
<keyword evidence="2 7" id="KW-0812">Transmembrane</keyword>
<comment type="caution">
    <text evidence="9">The sequence shown here is derived from an EMBL/GenBank/DDBJ whole genome shotgun (WGS) entry which is preliminary data.</text>
</comment>
<feature type="transmembrane region" description="Helical" evidence="7">
    <location>
        <begin position="313"/>
        <end position="337"/>
    </location>
</feature>
<gene>
    <name evidence="9" type="ORF">SEMRO_649_G181150.1</name>
</gene>
<feature type="compositionally biased region" description="Basic and acidic residues" evidence="6">
    <location>
        <begin position="42"/>
        <end position="59"/>
    </location>
</feature>
<feature type="transmembrane region" description="Helical" evidence="7">
    <location>
        <begin position="247"/>
        <end position="266"/>
    </location>
</feature>
<dbReference type="GO" id="GO:0005248">
    <property type="term" value="F:voltage-gated sodium channel activity"/>
    <property type="evidence" value="ECO:0007669"/>
    <property type="project" value="TreeGrafter"/>
</dbReference>
<evidence type="ECO:0000256" key="2">
    <source>
        <dbReference type="ARBA" id="ARBA00022692"/>
    </source>
</evidence>
<dbReference type="Proteomes" id="UP001153069">
    <property type="component" value="Unassembled WGS sequence"/>
</dbReference>
<dbReference type="AlphaFoldDB" id="A0A9N8E491"/>
<feature type="transmembrane region" description="Helical" evidence="7">
    <location>
        <begin position="570"/>
        <end position="592"/>
    </location>
</feature>